<dbReference type="Proteomes" id="UP001319080">
    <property type="component" value="Unassembled WGS sequence"/>
</dbReference>
<protein>
    <submittedName>
        <fullName evidence="2">Carboxymuconolactone decarboxylase family protein</fullName>
    </submittedName>
</protein>
<evidence type="ECO:0000313" key="3">
    <source>
        <dbReference type="Proteomes" id="UP001319080"/>
    </source>
</evidence>
<proteinExistence type="predicted"/>
<dbReference type="InterPro" id="IPR029032">
    <property type="entry name" value="AhpD-like"/>
</dbReference>
<dbReference type="InterPro" id="IPR004675">
    <property type="entry name" value="AhpD_core"/>
</dbReference>
<accession>A0AAP2GW00</accession>
<dbReference type="PANTHER" id="PTHR35446">
    <property type="entry name" value="SI:CH211-175M2.5"/>
    <property type="match status" value="1"/>
</dbReference>
<dbReference type="GO" id="GO:0051920">
    <property type="term" value="F:peroxiredoxin activity"/>
    <property type="evidence" value="ECO:0007669"/>
    <property type="project" value="InterPro"/>
</dbReference>
<dbReference type="EMBL" id="JAHESE010000034">
    <property type="protein sequence ID" value="MBT1711450.1"/>
    <property type="molecule type" value="Genomic_DNA"/>
</dbReference>
<comment type="caution">
    <text evidence="2">The sequence shown here is derived from an EMBL/GenBank/DDBJ whole genome shotgun (WGS) entry which is preliminary data.</text>
</comment>
<gene>
    <name evidence="2" type="ORF">KK062_24620</name>
</gene>
<dbReference type="Gene3D" id="1.20.1290.10">
    <property type="entry name" value="AhpD-like"/>
    <property type="match status" value="1"/>
</dbReference>
<name>A0AAP2GW00_9BACT</name>
<dbReference type="RefSeq" id="WP_254087022.1">
    <property type="nucleotide sequence ID" value="NZ_JAHESE010000034.1"/>
</dbReference>
<dbReference type="PANTHER" id="PTHR35446:SF3">
    <property type="entry name" value="CMD DOMAIN-CONTAINING PROTEIN"/>
    <property type="match status" value="1"/>
</dbReference>
<keyword evidence="3" id="KW-1185">Reference proteome</keyword>
<dbReference type="SUPFAM" id="SSF69118">
    <property type="entry name" value="AhpD-like"/>
    <property type="match status" value="1"/>
</dbReference>
<organism evidence="2 3">
    <name type="scientific">Dawidia cretensis</name>
    <dbReference type="NCBI Taxonomy" id="2782350"/>
    <lineage>
        <taxon>Bacteria</taxon>
        <taxon>Pseudomonadati</taxon>
        <taxon>Bacteroidota</taxon>
        <taxon>Cytophagia</taxon>
        <taxon>Cytophagales</taxon>
        <taxon>Chryseotaleaceae</taxon>
        <taxon>Dawidia</taxon>
    </lineage>
</organism>
<dbReference type="NCBIfam" id="TIGR00778">
    <property type="entry name" value="ahpD_dom"/>
    <property type="match status" value="1"/>
</dbReference>
<reference evidence="2 3" key="1">
    <citation type="submission" date="2021-05" db="EMBL/GenBank/DDBJ databases">
        <title>A Polyphasic approach of four new species of the genus Ohtaekwangia: Ohtaekwangia histidinii sp. nov., Ohtaekwangia cretensis sp. nov., Ohtaekwangia indiensis sp. nov., Ohtaekwangia reichenbachii sp. nov. from diverse environment.</title>
        <authorList>
            <person name="Octaviana S."/>
        </authorList>
    </citation>
    <scope>NUCLEOTIDE SEQUENCE [LARGE SCALE GENOMIC DNA]</scope>
    <source>
        <strain evidence="2 3">PWU5</strain>
    </source>
</reference>
<evidence type="ECO:0000313" key="2">
    <source>
        <dbReference type="EMBL" id="MBT1711450.1"/>
    </source>
</evidence>
<sequence length="178" mass="19397">MKTIQVPITEEVSPTSQVLFDQIKKKVGKLPNLYATIGYSAPTLKGFLDFEASLNTGMFTPKEREAVALIVSEVNQCAYCLAAHTILATSKGFTKAQTLDIRRGETSDARLNTILRLAKSIVENHGHAGEVLVDNFFAAGYPQAALVELTGLVTMRIFTNYVYALTDVPVDFPVAEAL</sequence>
<dbReference type="InterPro" id="IPR003779">
    <property type="entry name" value="CMD-like"/>
</dbReference>
<evidence type="ECO:0000259" key="1">
    <source>
        <dbReference type="Pfam" id="PF02627"/>
    </source>
</evidence>
<dbReference type="AlphaFoldDB" id="A0AAP2GW00"/>
<feature type="domain" description="Carboxymuconolactone decarboxylase-like" evidence="1">
    <location>
        <begin position="46"/>
        <end position="110"/>
    </location>
</feature>
<dbReference type="Pfam" id="PF02627">
    <property type="entry name" value="CMD"/>
    <property type="match status" value="1"/>
</dbReference>